<organism evidence="2 3">
    <name type="scientific">Candidatus Merdivicinus excrementipullorum</name>
    <dbReference type="NCBI Taxonomy" id="2840867"/>
    <lineage>
        <taxon>Bacteria</taxon>
        <taxon>Bacillati</taxon>
        <taxon>Bacillota</taxon>
        <taxon>Clostridia</taxon>
        <taxon>Eubacteriales</taxon>
        <taxon>Oscillospiraceae</taxon>
        <taxon>Oscillospiraceae incertae sedis</taxon>
        <taxon>Candidatus Merdivicinus</taxon>
    </lineage>
</organism>
<gene>
    <name evidence="2" type="ORF">IAB51_11300</name>
</gene>
<feature type="transmembrane region" description="Helical" evidence="1">
    <location>
        <begin position="67"/>
        <end position="92"/>
    </location>
</feature>
<dbReference type="AlphaFoldDB" id="A0A9D1FPC3"/>
<feature type="transmembrane region" description="Helical" evidence="1">
    <location>
        <begin position="34"/>
        <end position="55"/>
    </location>
</feature>
<sequence length="134" mass="15199">VFFQLFQLLFSIPFVFLRNTMNIANNPVGLDATVAWYGFGFILYAVFDLVFLTAFYKSGYKVGKSFIFAAIPMAFLMVAIEATAHIPALAWMDSYQPAYIRMQVLILIAGVICFTVFMVLAYQISVKRFTNVDM</sequence>
<evidence type="ECO:0000313" key="2">
    <source>
        <dbReference type="EMBL" id="HIS77372.1"/>
    </source>
</evidence>
<keyword evidence="1" id="KW-0472">Membrane</keyword>
<proteinExistence type="predicted"/>
<reference evidence="2" key="1">
    <citation type="submission" date="2020-10" db="EMBL/GenBank/DDBJ databases">
        <authorList>
            <person name="Gilroy R."/>
        </authorList>
    </citation>
    <scope>NUCLEOTIDE SEQUENCE</scope>
    <source>
        <strain evidence="2">CHK199-13235</strain>
    </source>
</reference>
<protein>
    <submittedName>
        <fullName evidence="2">ABC-2 transporter permease</fullName>
    </submittedName>
</protein>
<evidence type="ECO:0000313" key="3">
    <source>
        <dbReference type="Proteomes" id="UP000824002"/>
    </source>
</evidence>
<keyword evidence="1" id="KW-1133">Transmembrane helix</keyword>
<keyword evidence="1" id="KW-0812">Transmembrane</keyword>
<name>A0A9D1FPC3_9FIRM</name>
<dbReference type="EMBL" id="DVJP01000075">
    <property type="protein sequence ID" value="HIS77372.1"/>
    <property type="molecule type" value="Genomic_DNA"/>
</dbReference>
<evidence type="ECO:0000256" key="1">
    <source>
        <dbReference type="SAM" id="Phobius"/>
    </source>
</evidence>
<feature type="transmembrane region" description="Helical" evidence="1">
    <location>
        <begin position="104"/>
        <end position="124"/>
    </location>
</feature>
<feature type="non-terminal residue" evidence="2">
    <location>
        <position position="1"/>
    </location>
</feature>
<dbReference type="Proteomes" id="UP000824002">
    <property type="component" value="Unassembled WGS sequence"/>
</dbReference>
<comment type="caution">
    <text evidence="2">The sequence shown here is derived from an EMBL/GenBank/DDBJ whole genome shotgun (WGS) entry which is preliminary data.</text>
</comment>
<reference evidence="2" key="2">
    <citation type="journal article" date="2021" name="PeerJ">
        <title>Extensive microbial diversity within the chicken gut microbiome revealed by metagenomics and culture.</title>
        <authorList>
            <person name="Gilroy R."/>
            <person name="Ravi A."/>
            <person name="Getino M."/>
            <person name="Pursley I."/>
            <person name="Horton D.L."/>
            <person name="Alikhan N.F."/>
            <person name="Baker D."/>
            <person name="Gharbi K."/>
            <person name="Hall N."/>
            <person name="Watson M."/>
            <person name="Adriaenssens E.M."/>
            <person name="Foster-Nyarko E."/>
            <person name="Jarju S."/>
            <person name="Secka A."/>
            <person name="Antonio M."/>
            <person name="Oren A."/>
            <person name="Chaudhuri R.R."/>
            <person name="La Ragione R."/>
            <person name="Hildebrand F."/>
            <person name="Pallen M.J."/>
        </authorList>
    </citation>
    <scope>NUCLEOTIDE SEQUENCE</scope>
    <source>
        <strain evidence="2">CHK199-13235</strain>
    </source>
</reference>
<accession>A0A9D1FPC3</accession>